<evidence type="ECO:0000313" key="2">
    <source>
        <dbReference type="Proteomes" id="UP000235653"/>
    </source>
</evidence>
<gene>
    <name evidence="1" type="ORF">JP09_004700</name>
</gene>
<reference evidence="1 2" key="1">
    <citation type="journal article" date="2017" name="ISME J.">
        <title>Grape pomace compost harbors organohalide-respiring Dehalogenimonas species with novel reductive dehalogenase genes.</title>
        <authorList>
            <person name="Yang Y."/>
            <person name="Higgins S.A."/>
            <person name="Yan J."/>
            <person name="Simsir B."/>
            <person name="Chourey K."/>
            <person name="Iyer R."/>
            <person name="Hettich R.L."/>
            <person name="Baldwin B."/>
            <person name="Ogles D.M."/>
            <person name="Loffler F.E."/>
        </authorList>
    </citation>
    <scope>NUCLEOTIDE SEQUENCE [LARGE SCALE GENOMIC DNA]</scope>
    <source>
        <strain evidence="1 2">GP</strain>
    </source>
</reference>
<keyword evidence="2" id="KW-1185">Reference proteome</keyword>
<sequence length="197" mass="22166">MPAISIKSSPFYSNLLNSNLNGLPDLSQSQLLDLTIDVIRNWDNGKSLSAAEFIATLNYIKVKCSRLTLDYKYAKKIPVVYFSNIIPTAIITLEILLALSGIRTQRFMFPNHELPPNLVSESLLPIMVVTVNQYHQLPVLNVLRNNPTNKYTMLIGGNVFNLIPELKTPFKQCLYPKHILDIPNAINDLVLNLSEGE</sequence>
<name>A0A2P5P7X2_9CHLR</name>
<evidence type="ECO:0000313" key="1">
    <source>
        <dbReference type="EMBL" id="PPD58408.1"/>
    </source>
</evidence>
<comment type="caution">
    <text evidence="1">The sequence shown here is derived from an EMBL/GenBank/DDBJ whole genome shotgun (WGS) entry which is preliminary data.</text>
</comment>
<dbReference type="RefSeq" id="WP_046736458.1">
    <property type="nucleotide sequence ID" value="NZ_CP058566.2"/>
</dbReference>
<dbReference type="AlphaFoldDB" id="A0A2P5P7X2"/>
<dbReference type="Proteomes" id="UP000235653">
    <property type="component" value="Unassembled WGS sequence"/>
</dbReference>
<evidence type="ECO:0008006" key="3">
    <source>
        <dbReference type="Google" id="ProtNLM"/>
    </source>
</evidence>
<organism evidence="1 2">
    <name type="scientific">Dehalogenimonas etheniformans</name>
    <dbReference type="NCBI Taxonomy" id="1536648"/>
    <lineage>
        <taxon>Bacteria</taxon>
        <taxon>Bacillati</taxon>
        <taxon>Chloroflexota</taxon>
        <taxon>Dehalococcoidia</taxon>
        <taxon>Dehalococcoidales</taxon>
        <taxon>Dehalococcoidaceae</taxon>
        <taxon>Dehalogenimonas</taxon>
    </lineage>
</organism>
<proteinExistence type="predicted"/>
<accession>A0A2P5P7X2</accession>
<protein>
    <recommendedName>
        <fullName evidence="3">B12-binding N-terminal domain-containing protein</fullName>
    </recommendedName>
</protein>
<dbReference type="EMBL" id="JQAN02000008">
    <property type="protein sequence ID" value="PPD58408.1"/>
    <property type="molecule type" value="Genomic_DNA"/>
</dbReference>